<dbReference type="RefSeq" id="WP_309725509.1">
    <property type="nucleotide sequence ID" value="NZ_JARWAM010000033.1"/>
</dbReference>
<name>A0ABU1HM07_9GAMM</name>
<feature type="domain" description="Tripartite ATP-independent periplasmic transporters DctQ component" evidence="10">
    <location>
        <begin position="24"/>
        <end position="144"/>
    </location>
</feature>
<feature type="transmembrane region" description="Helical" evidence="9">
    <location>
        <begin position="128"/>
        <end position="148"/>
    </location>
</feature>
<evidence type="ECO:0000259" key="10">
    <source>
        <dbReference type="Pfam" id="PF04290"/>
    </source>
</evidence>
<comment type="similarity">
    <text evidence="8 9">Belongs to the TRAP transporter small permease family.</text>
</comment>
<evidence type="ECO:0000256" key="4">
    <source>
        <dbReference type="ARBA" id="ARBA00022519"/>
    </source>
</evidence>
<dbReference type="Pfam" id="PF04290">
    <property type="entry name" value="DctQ"/>
    <property type="match status" value="1"/>
</dbReference>
<dbReference type="PANTHER" id="PTHR35011">
    <property type="entry name" value="2,3-DIKETO-L-GULONATE TRAP TRANSPORTER SMALL PERMEASE PROTEIN YIAM"/>
    <property type="match status" value="1"/>
</dbReference>
<protein>
    <recommendedName>
        <fullName evidence="9">TRAP transporter small permease protein</fullName>
    </recommendedName>
</protein>
<reference evidence="11 12" key="1">
    <citation type="submission" date="2023-04" db="EMBL/GenBank/DDBJ databases">
        <title>A long-awaited taxogenomic arrangement of the family Halomonadaceae.</title>
        <authorList>
            <person name="De La Haba R."/>
            <person name="Chuvochina M."/>
            <person name="Wittouck S."/>
            <person name="Arahal D.R."/>
            <person name="Sanchez-Porro C."/>
            <person name="Hugenholtz P."/>
            <person name="Ventosa A."/>
        </authorList>
    </citation>
    <scope>NUCLEOTIDE SEQUENCE [LARGE SCALE GENOMIC DNA]</scope>
    <source>
        <strain evidence="11 12">DSM 26770</strain>
    </source>
</reference>
<comment type="caution">
    <text evidence="9">Lacks conserved residue(s) required for the propagation of feature annotation.</text>
</comment>
<comment type="subcellular location">
    <subcellularLocation>
        <location evidence="1 9">Cell inner membrane</location>
        <topology evidence="1 9">Multi-pass membrane protein</topology>
    </subcellularLocation>
</comment>
<dbReference type="EMBL" id="JARWAM010000033">
    <property type="protein sequence ID" value="MDR5907834.1"/>
    <property type="molecule type" value="Genomic_DNA"/>
</dbReference>
<keyword evidence="2 9" id="KW-0813">Transport</keyword>
<evidence type="ECO:0000256" key="9">
    <source>
        <dbReference type="RuleBase" id="RU369079"/>
    </source>
</evidence>
<evidence type="ECO:0000256" key="7">
    <source>
        <dbReference type="ARBA" id="ARBA00023136"/>
    </source>
</evidence>
<proteinExistence type="inferred from homology"/>
<evidence type="ECO:0000256" key="8">
    <source>
        <dbReference type="ARBA" id="ARBA00038436"/>
    </source>
</evidence>
<dbReference type="Proteomes" id="UP001251374">
    <property type="component" value="Unassembled WGS sequence"/>
</dbReference>
<gene>
    <name evidence="11" type="ORF">QC821_21395</name>
</gene>
<evidence type="ECO:0000256" key="5">
    <source>
        <dbReference type="ARBA" id="ARBA00022692"/>
    </source>
</evidence>
<dbReference type="PANTHER" id="PTHR35011:SF5">
    <property type="entry name" value="SIALIC ACID TRAP TRANSPORTER SMALL PERMEASE PROTEIN SIAQ"/>
    <property type="match status" value="1"/>
</dbReference>
<keyword evidence="5 9" id="KW-0812">Transmembrane</keyword>
<keyword evidence="3" id="KW-1003">Cell membrane</keyword>
<evidence type="ECO:0000256" key="3">
    <source>
        <dbReference type="ARBA" id="ARBA00022475"/>
    </source>
</evidence>
<organism evidence="11 12">
    <name type="scientific">Franzmannia qiaohouensis</name>
    <dbReference type="NCBI Taxonomy" id="1329370"/>
    <lineage>
        <taxon>Bacteria</taxon>
        <taxon>Pseudomonadati</taxon>
        <taxon>Pseudomonadota</taxon>
        <taxon>Gammaproteobacteria</taxon>
        <taxon>Oceanospirillales</taxon>
        <taxon>Halomonadaceae</taxon>
        <taxon>Franzmannia</taxon>
    </lineage>
</organism>
<dbReference type="InterPro" id="IPR055348">
    <property type="entry name" value="DctQ"/>
</dbReference>
<evidence type="ECO:0000313" key="12">
    <source>
        <dbReference type="Proteomes" id="UP001251374"/>
    </source>
</evidence>
<comment type="subunit">
    <text evidence="9">The complex comprises the extracytoplasmic solute receptor protein and the two transmembrane proteins.</text>
</comment>
<accession>A0ABU1HM07</accession>
<keyword evidence="7 9" id="KW-0472">Membrane</keyword>
<comment type="function">
    <text evidence="9">Part of the tripartite ATP-independent periplasmic (TRAP) transport system.</text>
</comment>
<keyword evidence="6 9" id="KW-1133">Transmembrane helix</keyword>
<comment type="caution">
    <text evidence="11">The sequence shown here is derived from an EMBL/GenBank/DDBJ whole genome shotgun (WGS) entry which is preliminary data.</text>
</comment>
<feature type="transmembrane region" description="Helical" evidence="9">
    <location>
        <begin position="84"/>
        <end position="107"/>
    </location>
</feature>
<sequence>MNKVSSFLAAAWLGIAVTLLSITVVTVLAQVITRYILGIPLPWTEEVSRLSLVCSVYAGTVPAYLRGEHIVVDFFARQLPNRIMLVYVMFLKAITCSVIGYIAWGAYLQMHATTNMMLIALPKVSISLVYGLQFLALTSLVLVIILTWNRVETYLPDPKEPEEL</sequence>
<evidence type="ECO:0000256" key="2">
    <source>
        <dbReference type="ARBA" id="ARBA00022448"/>
    </source>
</evidence>
<keyword evidence="4 9" id="KW-0997">Cell inner membrane</keyword>
<dbReference type="InterPro" id="IPR007387">
    <property type="entry name" value="TRAP_DctQ"/>
</dbReference>
<evidence type="ECO:0000256" key="1">
    <source>
        <dbReference type="ARBA" id="ARBA00004429"/>
    </source>
</evidence>
<keyword evidence="12" id="KW-1185">Reference proteome</keyword>
<evidence type="ECO:0000256" key="6">
    <source>
        <dbReference type="ARBA" id="ARBA00022989"/>
    </source>
</evidence>
<evidence type="ECO:0000313" key="11">
    <source>
        <dbReference type="EMBL" id="MDR5907834.1"/>
    </source>
</evidence>